<dbReference type="GO" id="GO:0008270">
    <property type="term" value="F:zinc ion binding"/>
    <property type="evidence" value="ECO:0007669"/>
    <property type="project" value="UniProtKB-KW"/>
</dbReference>
<dbReference type="GO" id="GO:0005634">
    <property type="term" value="C:nucleus"/>
    <property type="evidence" value="ECO:0007669"/>
    <property type="project" value="TreeGrafter"/>
</dbReference>
<evidence type="ECO:0000259" key="3">
    <source>
        <dbReference type="PROSITE" id="PS50089"/>
    </source>
</evidence>
<gene>
    <name evidence="6" type="ORF">PPRIM_AZ9-3.1.T0060328</name>
</gene>
<dbReference type="GO" id="GO:0006511">
    <property type="term" value="P:ubiquitin-dependent protein catabolic process"/>
    <property type="evidence" value="ECO:0007669"/>
    <property type="project" value="TreeGrafter"/>
</dbReference>
<dbReference type="PANTHER" id="PTHR21319">
    <property type="entry name" value="RING FINGER AND CHY ZINC FINGER DOMAIN-CONTAINING PROTEIN 1"/>
    <property type="match status" value="1"/>
</dbReference>
<dbReference type="SMART" id="SM00184">
    <property type="entry name" value="RING"/>
    <property type="match status" value="1"/>
</dbReference>
<keyword evidence="1" id="KW-0479">Metal-binding</keyword>
<feature type="domain" description="CTCHY-type" evidence="5">
    <location>
        <begin position="127"/>
        <end position="191"/>
    </location>
</feature>
<evidence type="ECO:0000256" key="1">
    <source>
        <dbReference type="PROSITE-ProRule" id="PRU00601"/>
    </source>
</evidence>
<dbReference type="InterPro" id="IPR001841">
    <property type="entry name" value="Znf_RING"/>
</dbReference>
<keyword evidence="1" id="KW-0862">Zinc</keyword>
<evidence type="ECO:0000259" key="4">
    <source>
        <dbReference type="PROSITE" id="PS51266"/>
    </source>
</evidence>
<keyword evidence="2" id="KW-0732">Signal</keyword>
<keyword evidence="1" id="KW-0863">Zinc-finger</keyword>
<evidence type="ECO:0000259" key="5">
    <source>
        <dbReference type="PROSITE" id="PS51270"/>
    </source>
</evidence>
<feature type="signal peptide" evidence="2">
    <location>
        <begin position="1"/>
        <end position="21"/>
    </location>
</feature>
<protein>
    <submittedName>
        <fullName evidence="6">Uncharacterized protein</fullName>
    </submittedName>
</protein>
<dbReference type="AlphaFoldDB" id="A0A8S1JV14"/>
<proteinExistence type="predicted"/>
<dbReference type="InterPro" id="IPR008913">
    <property type="entry name" value="Znf_CHY"/>
</dbReference>
<name>A0A8S1JV14_PARPR</name>
<dbReference type="Proteomes" id="UP000688137">
    <property type="component" value="Unassembled WGS sequence"/>
</dbReference>
<feature type="chain" id="PRO_5035856930" evidence="2">
    <location>
        <begin position="22"/>
        <end position="302"/>
    </location>
</feature>
<dbReference type="Pfam" id="PF13639">
    <property type="entry name" value="zf-RING_2"/>
    <property type="match status" value="1"/>
</dbReference>
<dbReference type="InterPro" id="IPR017921">
    <property type="entry name" value="Znf_CTCHY"/>
</dbReference>
<dbReference type="GO" id="GO:0061630">
    <property type="term" value="F:ubiquitin protein ligase activity"/>
    <property type="evidence" value="ECO:0007669"/>
    <property type="project" value="TreeGrafter"/>
</dbReference>
<comment type="caution">
    <text evidence="6">The sequence shown here is derived from an EMBL/GenBank/DDBJ whole genome shotgun (WGS) entry which is preliminary data.</text>
</comment>
<evidence type="ECO:0000256" key="2">
    <source>
        <dbReference type="SAM" id="SignalP"/>
    </source>
</evidence>
<evidence type="ECO:0000313" key="6">
    <source>
        <dbReference type="EMBL" id="CAD8044246.1"/>
    </source>
</evidence>
<feature type="domain" description="CHY-type" evidence="4">
    <location>
        <begin position="49"/>
        <end position="125"/>
    </location>
</feature>
<sequence length="302" mass="35003">MQKCSLQSILLLHIFVNYINLSINEYKKQLDNDVSFQKLCFYQIVQKKIITPIPNCPHYQRNCDKKAPCCGKFYPCRLCHDANYQGPNSNGCKTEIMDRYNVTTIRCRKCLCEQPPTNKCIQCGIQFAKYFCSICKLYDDDPNKDVYHCDQCKMCRRGVKEQNFHCNVCGICLSKSIQNSHKCLNQVVDNDCPICLQNLKVSTNYIMQLPNCAHFIHSKCFNQLIQSNQRNCPLCSIPIARMTINEIEQYDKLAEDVKQLLPAQIQNQKVSIKCLDCRQISRDISSNYYLKCSHCGSYNTKQ</sequence>
<dbReference type="GO" id="GO:0016567">
    <property type="term" value="P:protein ubiquitination"/>
    <property type="evidence" value="ECO:0007669"/>
    <property type="project" value="TreeGrafter"/>
</dbReference>
<dbReference type="Pfam" id="PF14599">
    <property type="entry name" value="zinc_ribbon_6"/>
    <property type="match status" value="1"/>
</dbReference>
<organism evidence="6 7">
    <name type="scientific">Paramecium primaurelia</name>
    <dbReference type="NCBI Taxonomy" id="5886"/>
    <lineage>
        <taxon>Eukaryota</taxon>
        <taxon>Sar</taxon>
        <taxon>Alveolata</taxon>
        <taxon>Ciliophora</taxon>
        <taxon>Intramacronucleata</taxon>
        <taxon>Oligohymenophorea</taxon>
        <taxon>Peniculida</taxon>
        <taxon>Parameciidae</taxon>
        <taxon>Paramecium</taxon>
    </lineage>
</organism>
<dbReference type="Pfam" id="PF05495">
    <property type="entry name" value="zf-CHY"/>
    <property type="match status" value="1"/>
</dbReference>
<dbReference type="PROSITE" id="PS51270">
    <property type="entry name" value="ZF_CTCHY"/>
    <property type="match status" value="1"/>
</dbReference>
<dbReference type="PROSITE" id="PS50089">
    <property type="entry name" value="ZF_RING_2"/>
    <property type="match status" value="1"/>
</dbReference>
<keyword evidence="7" id="KW-1185">Reference proteome</keyword>
<reference evidence="6" key="1">
    <citation type="submission" date="2021-01" db="EMBL/GenBank/DDBJ databases">
        <authorList>
            <consortium name="Genoscope - CEA"/>
            <person name="William W."/>
        </authorList>
    </citation>
    <scope>NUCLEOTIDE SEQUENCE</scope>
</reference>
<dbReference type="PROSITE" id="PS51266">
    <property type="entry name" value="ZF_CHY"/>
    <property type="match status" value="1"/>
</dbReference>
<feature type="domain" description="RING-type" evidence="3">
    <location>
        <begin position="192"/>
        <end position="236"/>
    </location>
</feature>
<dbReference type="EMBL" id="CAJJDM010000003">
    <property type="protein sequence ID" value="CAD8044246.1"/>
    <property type="molecule type" value="Genomic_DNA"/>
</dbReference>
<dbReference type="PANTHER" id="PTHR21319:SF0">
    <property type="entry name" value="AND RING FINGER DOMAIN PROTEIN, PUTATIVE (AFU_ORTHOLOGUE AFUA_1G08900)-RELATED"/>
    <property type="match status" value="1"/>
</dbReference>
<accession>A0A8S1JV14</accession>
<evidence type="ECO:0000313" key="7">
    <source>
        <dbReference type="Proteomes" id="UP000688137"/>
    </source>
</evidence>
<dbReference type="InterPro" id="IPR039512">
    <property type="entry name" value="RCHY1_zinc-ribbon"/>
</dbReference>